<evidence type="ECO:0000313" key="2">
    <source>
        <dbReference type="EMBL" id="WNQ11388.1"/>
    </source>
</evidence>
<accession>A0AA96LE88</accession>
<dbReference type="RefSeq" id="WP_315605164.1">
    <property type="nucleotide sequence ID" value="NZ_CP130318.1"/>
</dbReference>
<dbReference type="Proteomes" id="UP001305702">
    <property type="component" value="Chromosome"/>
</dbReference>
<proteinExistence type="predicted"/>
<keyword evidence="3" id="KW-1185">Reference proteome</keyword>
<feature type="transmembrane region" description="Helical" evidence="1">
    <location>
        <begin position="94"/>
        <end position="115"/>
    </location>
</feature>
<dbReference type="EMBL" id="CP130318">
    <property type="protein sequence ID" value="WNQ11388.1"/>
    <property type="molecule type" value="Genomic_DNA"/>
</dbReference>
<feature type="transmembrane region" description="Helical" evidence="1">
    <location>
        <begin position="192"/>
        <end position="213"/>
    </location>
</feature>
<keyword evidence="1" id="KW-1133">Transmembrane helix</keyword>
<sequence length="274" mass="30787">MPYLGLVVLSLILTVFSWRKTGSLRFLPFHLCLSGLVFVFDFVVFVLLDSYRYTPRLVKDPWFDGVLGGIASDGFIVPAAGVFLTVYRIGWPGMAAAALAFMGIEILFLSLGVYADNWWNVLYTGLSLPVFFLIARWIWRLIRCRMDRALPRFLILYFVNLTLQFSLVFLYTSLLGALHYRLPWFADVSRGHIVFINLCVLADSLLFAGAAAAGVRRMGLFVITGILLAVNLLLFKYGLIRTPLVTNLLGLTLVQAASLFLLTAFRRLLTPRSS</sequence>
<organism evidence="2 3">
    <name type="scientific">Paenibacillus aurantius</name>
    <dbReference type="NCBI Taxonomy" id="2918900"/>
    <lineage>
        <taxon>Bacteria</taxon>
        <taxon>Bacillati</taxon>
        <taxon>Bacillota</taxon>
        <taxon>Bacilli</taxon>
        <taxon>Bacillales</taxon>
        <taxon>Paenibacillaceae</taxon>
        <taxon>Paenibacillus</taxon>
    </lineage>
</organism>
<feature type="transmembrane region" description="Helical" evidence="1">
    <location>
        <begin position="121"/>
        <end position="142"/>
    </location>
</feature>
<keyword evidence="1" id="KW-0812">Transmembrane</keyword>
<feature type="transmembrane region" description="Helical" evidence="1">
    <location>
        <begin position="154"/>
        <end position="180"/>
    </location>
</feature>
<protein>
    <submittedName>
        <fullName evidence="2">Uncharacterized protein</fullName>
    </submittedName>
</protein>
<dbReference type="AlphaFoldDB" id="A0AA96LE88"/>
<feature type="transmembrane region" description="Helical" evidence="1">
    <location>
        <begin position="245"/>
        <end position="265"/>
    </location>
</feature>
<reference evidence="2 3" key="1">
    <citation type="submission" date="2022-02" db="EMBL/GenBank/DDBJ databases">
        <title>Paenibacillus sp. MBLB1776 Whole Genome Shotgun Sequencing.</title>
        <authorList>
            <person name="Hwang C.Y."/>
            <person name="Cho E.-S."/>
            <person name="Seo M.-J."/>
        </authorList>
    </citation>
    <scope>NUCLEOTIDE SEQUENCE [LARGE SCALE GENOMIC DNA]</scope>
    <source>
        <strain evidence="2 3">MBLB1776</strain>
    </source>
</reference>
<name>A0AA96LE88_9BACL</name>
<keyword evidence="1" id="KW-0472">Membrane</keyword>
<evidence type="ECO:0000313" key="3">
    <source>
        <dbReference type="Proteomes" id="UP001305702"/>
    </source>
</evidence>
<feature type="transmembrane region" description="Helical" evidence="1">
    <location>
        <begin position="220"/>
        <end position="239"/>
    </location>
</feature>
<gene>
    <name evidence="2" type="ORF">MJA45_27950</name>
</gene>
<dbReference type="KEGG" id="paun:MJA45_27950"/>
<evidence type="ECO:0000256" key="1">
    <source>
        <dbReference type="SAM" id="Phobius"/>
    </source>
</evidence>
<feature type="transmembrane region" description="Helical" evidence="1">
    <location>
        <begin position="27"/>
        <end position="48"/>
    </location>
</feature>